<reference evidence="1" key="2">
    <citation type="submission" date="2024-04" db="UniProtKB">
        <authorList>
            <consortium name="Ensembl"/>
        </authorList>
    </citation>
    <scope>IDENTIFICATION</scope>
</reference>
<protein>
    <submittedName>
        <fullName evidence="1">Uncharacterized protein</fullName>
    </submittedName>
</protein>
<dbReference type="AlphaFoldDB" id="G3NQB5"/>
<dbReference type="Bgee" id="ENSGACG00000005711">
    <property type="expression patterns" value="Expressed in liver and 13 other cell types or tissues"/>
</dbReference>
<sequence>MNVNCHHAVADSQWGDMGSFCSLFRHKAAPHAGRTLVQHILNTSFGTLTSLCRRLTEPGNAAAIFILRPNQSLNVVGLLVVITCSRSAHEHANQRGERHYYLSLEQVF</sequence>
<organism evidence="1">
    <name type="scientific">Gasterosteus aculeatus</name>
    <name type="common">Three-spined stickleback</name>
    <dbReference type="NCBI Taxonomy" id="69293"/>
    <lineage>
        <taxon>Eukaryota</taxon>
        <taxon>Metazoa</taxon>
        <taxon>Chordata</taxon>
        <taxon>Craniata</taxon>
        <taxon>Vertebrata</taxon>
        <taxon>Euteleostomi</taxon>
        <taxon>Actinopterygii</taxon>
        <taxon>Neopterygii</taxon>
        <taxon>Teleostei</taxon>
        <taxon>Neoteleostei</taxon>
        <taxon>Acanthomorphata</taxon>
        <taxon>Eupercaria</taxon>
        <taxon>Perciformes</taxon>
        <taxon>Cottioidei</taxon>
        <taxon>Gasterosteales</taxon>
        <taxon>Gasterosteidae</taxon>
        <taxon>Gasterosteus</taxon>
    </lineage>
</organism>
<dbReference type="InParanoid" id="G3NQB5"/>
<name>G3NQB5_GASAC</name>
<evidence type="ECO:0000313" key="1">
    <source>
        <dbReference type="Ensembl" id="ENSGACP00000007531.1"/>
    </source>
</evidence>
<proteinExistence type="predicted"/>
<accession>G3NQB5</accession>
<reference evidence="1" key="1">
    <citation type="submission" date="2006-01" db="EMBL/GenBank/DDBJ databases">
        <authorList>
            <person name="Lindblad-Toh K."/>
            <person name="Mauceli E."/>
            <person name="Grabherr M."/>
            <person name="Chang J.L."/>
            <person name="Lander E.S."/>
        </authorList>
    </citation>
    <scope>NUCLEOTIDE SEQUENCE [LARGE SCALE GENOMIC DNA]</scope>
</reference>
<dbReference type="STRING" id="69293.ENSGACP00000007531"/>
<dbReference type="Ensembl" id="ENSGACT00000007550.1">
    <property type="protein sequence ID" value="ENSGACP00000007531.1"/>
    <property type="gene ID" value="ENSGACG00000005711.1"/>
</dbReference>